<dbReference type="GO" id="GO:0140662">
    <property type="term" value="F:ATP-dependent protein folding chaperone"/>
    <property type="evidence" value="ECO:0007669"/>
    <property type="project" value="InterPro"/>
</dbReference>
<evidence type="ECO:0000313" key="4">
    <source>
        <dbReference type="Proteomes" id="UP000092154"/>
    </source>
</evidence>
<dbReference type="PANTHER" id="PTHR19375">
    <property type="entry name" value="HEAT SHOCK PROTEIN 70KDA"/>
    <property type="match status" value="1"/>
</dbReference>
<name>A0A1B7MEJ5_9AGAM</name>
<feature type="non-terminal residue" evidence="3">
    <location>
        <position position="1"/>
    </location>
</feature>
<dbReference type="Proteomes" id="UP000092154">
    <property type="component" value="Unassembled WGS sequence"/>
</dbReference>
<evidence type="ECO:0000256" key="2">
    <source>
        <dbReference type="ARBA" id="ARBA00022840"/>
    </source>
</evidence>
<dbReference type="GO" id="GO:0005524">
    <property type="term" value="F:ATP binding"/>
    <property type="evidence" value="ECO:0007669"/>
    <property type="project" value="UniProtKB-KW"/>
</dbReference>
<accession>A0A1B7MEJ5</accession>
<proteinExistence type="predicted"/>
<keyword evidence="4" id="KW-1185">Reference proteome</keyword>
<dbReference type="InterPro" id="IPR029047">
    <property type="entry name" value="HSP70_peptide-bd_sf"/>
</dbReference>
<keyword evidence="1" id="KW-0547">Nucleotide-binding</keyword>
<dbReference type="InterPro" id="IPR013126">
    <property type="entry name" value="Hsp_70_fam"/>
</dbReference>
<keyword evidence="2" id="KW-0067">ATP-binding</keyword>
<dbReference type="PRINTS" id="PR00301">
    <property type="entry name" value="HEATSHOCK70"/>
</dbReference>
<evidence type="ECO:0000256" key="1">
    <source>
        <dbReference type="ARBA" id="ARBA00022741"/>
    </source>
</evidence>
<evidence type="ECO:0000313" key="3">
    <source>
        <dbReference type="EMBL" id="OAX31016.1"/>
    </source>
</evidence>
<dbReference type="Pfam" id="PF00012">
    <property type="entry name" value="HSP70"/>
    <property type="match status" value="1"/>
</dbReference>
<dbReference type="EMBL" id="KV449665">
    <property type="protein sequence ID" value="OAX31016.1"/>
    <property type="molecule type" value="Genomic_DNA"/>
</dbReference>
<dbReference type="STRING" id="1314800.A0A1B7MEJ5"/>
<protein>
    <submittedName>
        <fullName evidence="3">HSP70-domain-containing protein</fullName>
    </submittedName>
</protein>
<dbReference type="AlphaFoldDB" id="A0A1B7MEJ5"/>
<feature type="non-terminal residue" evidence="3">
    <location>
        <position position="122"/>
    </location>
</feature>
<gene>
    <name evidence="3" type="ORF">K503DRAFT_815844</name>
</gene>
<reference evidence="3 4" key="1">
    <citation type="submission" date="2016-06" db="EMBL/GenBank/DDBJ databases">
        <title>Comparative genomics of the ectomycorrhizal sister species Rhizopogon vinicolor and Rhizopogon vesiculosus (Basidiomycota: Boletales) reveals a divergence of the mating type B locus.</title>
        <authorList>
            <consortium name="DOE Joint Genome Institute"/>
            <person name="Mujic A.B."/>
            <person name="Kuo A."/>
            <person name="Tritt A."/>
            <person name="Lipzen A."/>
            <person name="Chen C."/>
            <person name="Johnson J."/>
            <person name="Sharma A."/>
            <person name="Barry K."/>
            <person name="Grigoriev I.V."/>
            <person name="Spatafora J.W."/>
        </authorList>
    </citation>
    <scope>NUCLEOTIDE SEQUENCE [LARGE SCALE GENOMIC DNA]</scope>
    <source>
        <strain evidence="3 4">AM-OR11-026</strain>
    </source>
</reference>
<dbReference type="Gene3D" id="2.60.34.10">
    <property type="entry name" value="Substrate Binding Domain Of DNAk, Chain A, domain 1"/>
    <property type="match status" value="1"/>
</dbReference>
<sequence length="122" mass="13187">VSTAVAAHHSPSFSNASALRPCSTTTRELVVLYSPYHQTCSNFFNGKEPNKSINPNEVAYGATIQTAILSRDTSKKTQDLILLHVTPLSLGIETAGSVMIPLIKCNTTILTKMSETFSAYQP</sequence>
<dbReference type="InParanoid" id="A0A1B7MEJ5"/>
<organism evidence="3 4">
    <name type="scientific">Rhizopogon vinicolor AM-OR11-026</name>
    <dbReference type="NCBI Taxonomy" id="1314800"/>
    <lineage>
        <taxon>Eukaryota</taxon>
        <taxon>Fungi</taxon>
        <taxon>Dikarya</taxon>
        <taxon>Basidiomycota</taxon>
        <taxon>Agaricomycotina</taxon>
        <taxon>Agaricomycetes</taxon>
        <taxon>Agaricomycetidae</taxon>
        <taxon>Boletales</taxon>
        <taxon>Suillineae</taxon>
        <taxon>Rhizopogonaceae</taxon>
        <taxon>Rhizopogon</taxon>
    </lineage>
</organism>
<dbReference type="SUPFAM" id="SSF100920">
    <property type="entry name" value="Heat shock protein 70kD (HSP70), peptide-binding domain"/>
    <property type="match status" value="1"/>
</dbReference>
<dbReference type="OrthoDB" id="3196168at2759"/>